<evidence type="ECO:0000313" key="10">
    <source>
        <dbReference type="Proteomes" id="UP001500466"/>
    </source>
</evidence>
<evidence type="ECO:0000256" key="1">
    <source>
        <dbReference type="ARBA" id="ARBA00004651"/>
    </source>
</evidence>
<dbReference type="PANTHER" id="PTHR30269:SF37">
    <property type="entry name" value="MEMBRANE TRANSPORTER PROTEIN"/>
    <property type="match status" value="1"/>
</dbReference>
<dbReference type="Pfam" id="PF01925">
    <property type="entry name" value="TauE"/>
    <property type="match status" value="1"/>
</dbReference>
<comment type="similarity">
    <text evidence="2 8">Belongs to the 4-toluene sulfonate uptake permease (TSUP) (TC 2.A.102) family.</text>
</comment>
<feature type="transmembrane region" description="Helical" evidence="8">
    <location>
        <begin position="216"/>
        <end position="235"/>
    </location>
</feature>
<keyword evidence="5 8" id="KW-0812">Transmembrane</keyword>
<dbReference type="Proteomes" id="UP001500466">
    <property type="component" value="Unassembled WGS sequence"/>
</dbReference>
<dbReference type="InterPro" id="IPR052017">
    <property type="entry name" value="TSUP"/>
</dbReference>
<evidence type="ECO:0000256" key="5">
    <source>
        <dbReference type="ARBA" id="ARBA00022692"/>
    </source>
</evidence>
<dbReference type="InterPro" id="IPR002781">
    <property type="entry name" value="TM_pro_TauE-like"/>
</dbReference>
<keyword evidence="10" id="KW-1185">Reference proteome</keyword>
<gene>
    <name evidence="9" type="ORF">GCM10023205_47590</name>
</gene>
<comment type="caution">
    <text evidence="9">The sequence shown here is derived from an EMBL/GenBank/DDBJ whole genome shotgun (WGS) entry which is preliminary data.</text>
</comment>
<evidence type="ECO:0000313" key="9">
    <source>
        <dbReference type="EMBL" id="GAA4975204.1"/>
    </source>
</evidence>
<feature type="transmembrane region" description="Helical" evidence="8">
    <location>
        <begin position="124"/>
        <end position="142"/>
    </location>
</feature>
<reference evidence="10" key="1">
    <citation type="journal article" date="2019" name="Int. J. Syst. Evol. Microbiol.">
        <title>The Global Catalogue of Microorganisms (GCM) 10K type strain sequencing project: providing services to taxonomists for standard genome sequencing and annotation.</title>
        <authorList>
            <consortium name="The Broad Institute Genomics Platform"/>
            <consortium name="The Broad Institute Genome Sequencing Center for Infectious Disease"/>
            <person name="Wu L."/>
            <person name="Ma J."/>
        </authorList>
    </citation>
    <scope>NUCLEOTIDE SEQUENCE [LARGE SCALE GENOMIC DNA]</scope>
    <source>
        <strain evidence="10">JCM 17986</strain>
    </source>
</reference>
<keyword evidence="3" id="KW-0813">Transport</keyword>
<feature type="transmembrane region" description="Helical" evidence="8">
    <location>
        <begin position="42"/>
        <end position="61"/>
    </location>
</feature>
<evidence type="ECO:0000256" key="3">
    <source>
        <dbReference type="ARBA" id="ARBA00022448"/>
    </source>
</evidence>
<protein>
    <recommendedName>
        <fullName evidence="8">Probable membrane transporter protein</fullName>
    </recommendedName>
</protein>
<evidence type="ECO:0000256" key="7">
    <source>
        <dbReference type="ARBA" id="ARBA00023136"/>
    </source>
</evidence>
<keyword evidence="4 8" id="KW-1003">Cell membrane</keyword>
<dbReference type="RefSeq" id="WP_345677665.1">
    <property type="nucleotide sequence ID" value="NZ_BAABHS010000017.1"/>
</dbReference>
<evidence type="ECO:0000256" key="6">
    <source>
        <dbReference type="ARBA" id="ARBA00022989"/>
    </source>
</evidence>
<sequence length="236" mass="23579">MVPFLVGLVVLVAASLQRLTGIGFGLVAGPGLVLLLGPGQGVLLSNLAAGAISAYGLATAWRRVRLTAMLPLVGAAMLTVPVGAWLVGRLREQVLMIGIGALVVASVSLLLAGVRLRGLRGRRGALAAGAASGIMNASAGVGGPPLTLYGVNAGWAGAEFVANAQFYGVTVNGLSVAAKGLPDMPLRSWLLITGAVAIGIAAGSRIGGVSDTRMRRLVLGLALVGGLSITLKGLYA</sequence>
<organism evidence="9 10">
    <name type="scientific">Yinghuangia aomiensis</name>
    <dbReference type="NCBI Taxonomy" id="676205"/>
    <lineage>
        <taxon>Bacteria</taxon>
        <taxon>Bacillati</taxon>
        <taxon>Actinomycetota</taxon>
        <taxon>Actinomycetes</taxon>
        <taxon>Kitasatosporales</taxon>
        <taxon>Streptomycetaceae</taxon>
        <taxon>Yinghuangia</taxon>
    </lineage>
</organism>
<accession>A0ABP9HPK8</accession>
<proteinExistence type="inferred from homology"/>
<feature type="transmembrane region" description="Helical" evidence="8">
    <location>
        <begin position="186"/>
        <end position="204"/>
    </location>
</feature>
<feature type="transmembrane region" description="Helical" evidence="8">
    <location>
        <begin position="68"/>
        <end position="88"/>
    </location>
</feature>
<keyword evidence="7 8" id="KW-0472">Membrane</keyword>
<feature type="transmembrane region" description="Helical" evidence="8">
    <location>
        <begin position="94"/>
        <end position="112"/>
    </location>
</feature>
<evidence type="ECO:0000256" key="4">
    <source>
        <dbReference type="ARBA" id="ARBA00022475"/>
    </source>
</evidence>
<dbReference type="EMBL" id="BAABHS010000017">
    <property type="protein sequence ID" value="GAA4975204.1"/>
    <property type="molecule type" value="Genomic_DNA"/>
</dbReference>
<evidence type="ECO:0000256" key="8">
    <source>
        <dbReference type="RuleBase" id="RU363041"/>
    </source>
</evidence>
<comment type="subcellular location">
    <subcellularLocation>
        <location evidence="1 8">Cell membrane</location>
        <topology evidence="1 8">Multi-pass membrane protein</topology>
    </subcellularLocation>
</comment>
<evidence type="ECO:0000256" key="2">
    <source>
        <dbReference type="ARBA" id="ARBA00009142"/>
    </source>
</evidence>
<dbReference type="PANTHER" id="PTHR30269">
    <property type="entry name" value="TRANSMEMBRANE PROTEIN YFCA"/>
    <property type="match status" value="1"/>
</dbReference>
<keyword evidence="6 8" id="KW-1133">Transmembrane helix</keyword>
<name>A0ABP9HPK8_9ACTN</name>